<dbReference type="AlphaFoldDB" id="A0A975JGF8"/>
<dbReference type="KEGG" id="sual:KDD17_05895"/>
<evidence type="ECO:0000313" key="2">
    <source>
        <dbReference type="Proteomes" id="UP000683291"/>
    </source>
</evidence>
<protein>
    <submittedName>
        <fullName evidence="1">DUF2927 domain-containing protein</fullName>
    </submittedName>
</protein>
<dbReference type="Proteomes" id="UP000683291">
    <property type="component" value="Chromosome 1"/>
</dbReference>
<organism evidence="1 2">
    <name type="scientific">Sulfitobacter albidus</name>
    <dbReference type="NCBI Taxonomy" id="2829501"/>
    <lineage>
        <taxon>Bacteria</taxon>
        <taxon>Pseudomonadati</taxon>
        <taxon>Pseudomonadota</taxon>
        <taxon>Alphaproteobacteria</taxon>
        <taxon>Rhodobacterales</taxon>
        <taxon>Roseobacteraceae</taxon>
        <taxon>Sulfitobacter</taxon>
    </lineage>
</organism>
<accession>A0A975JGF8</accession>
<reference evidence="1" key="1">
    <citation type="submission" date="2021-04" db="EMBL/GenBank/DDBJ databases">
        <title>Complete genome sequence for Sulfitobacter sp. strain JK7-1.</title>
        <authorList>
            <person name="Park S.-J."/>
        </authorList>
    </citation>
    <scope>NUCLEOTIDE SEQUENCE</scope>
    <source>
        <strain evidence="1">JK7-1</strain>
    </source>
</reference>
<name>A0A975JGF8_9RHOB</name>
<gene>
    <name evidence="1" type="ORF">KDD17_05895</name>
</gene>
<keyword evidence="2" id="KW-1185">Reference proteome</keyword>
<dbReference type="Pfam" id="PF11150">
    <property type="entry name" value="DUF2927"/>
    <property type="match status" value="1"/>
</dbReference>
<sequence>MRFFRSLSDIHTVTRRRCSVRARLALVLSMALNACTPSTEGHVSRQMNVADSGLPPVRLFATQVPPGPVRANNDLALDFIELSFRLESGRELPVFTRFEGPITVAVVGAAPPTLQPDLTRLVSRLRNEARIDIRQRASGPANITINAVPQREIRKVLPQAACFVAPNVSTLDEYRKARKKNKSSWSSLRKRERLAIFLPNDVSPQEVRDCLHEELAQSLGPLNDLYRLPDSVFNDDNVHTVLTGFDMLMLRTYYAPELRNGMTRGQVASALPGILTRINPQGNYAASRFATRTPGAWKRAIESALGPASSRTERRAGAQNALSIAKSMGWTDQRRAFAHYAMARVVQRDDPALAQQHYSRANQYYQATPGTHLHRAYVATQLAAHAISQGNGARALALTGPHIDTATRNENAALLSTLLLLRAEALDLENRPAEAQAVRLDSLGWARYGFGDDWAVRAKLREIAALNPLKG</sequence>
<evidence type="ECO:0000313" key="1">
    <source>
        <dbReference type="EMBL" id="QUJ77520.1"/>
    </source>
</evidence>
<dbReference type="EMBL" id="CP073581">
    <property type="protein sequence ID" value="QUJ77520.1"/>
    <property type="molecule type" value="Genomic_DNA"/>
</dbReference>
<dbReference type="InterPro" id="IPR021323">
    <property type="entry name" value="DUF2927"/>
</dbReference>
<proteinExistence type="predicted"/>